<evidence type="ECO:0000313" key="4">
    <source>
        <dbReference type="Proteomes" id="UP000659654"/>
    </source>
</evidence>
<gene>
    <name evidence="1" type="ORF">BXYJ_LOCUS14128</name>
</gene>
<dbReference type="PRINTS" id="PR00081">
    <property type="entry name" value="GDHRDH"/>
</dbReference>
<dbReference type="OrthoDB" id="47007at2759"/>
<dbReference type="WBParaSite" id="BXY_1390400.1">
    <property type="protein sequence ID" value="BXY_1390400.1"/>
    <property type="gene ID" value="BXY_1390400"/>
</dbReference>
<dbReference type="Proteomes" id="UP000659654">
    <property type="component" value="Unassembled WGS sequence"/>
</dbReference>
<dbReference type="Gene3D" id="3.40.50.720">
    <property type="entry name" value="NAD(P)-binding Rossmann-like Domain"/>
    <property type="match status" value="1"/>
</dbReference>
<dbReference type="FunFam" id="3.40.50.720:FF:000084">
    <property type="entry name" value="Short-chain dehydrogenase reductase"/>
    <property type="match status" value="1"/>
</dbReference>
<accession>A0A1I7SLH1</accession>
<name>A0A1I7SLH1_BURXY</name>
<dbReference type="NCBIfam" id="NF005559">
    <property type="entry name" value="PRK07231.1"/>
    <property type="match status" value="1"/>
</dbReference>
<proteinExistence type="predicted"/>
<evidence type="ECO:0000313" key="3">
    <source>
        <dbReference type="Proteomes" id="UP000095284"/>
    </source>
</evidence>
<evidence type="ECO:0000313" key="2">
    <source>
        <dbReference type="EMBL" id="CAG9129591.1"/>
    </source>
</evidence>
<reference evidence="5" key="1">
    <citation type="submission" date="2016-11" db="UniProtKB">
        <authorList>
            <consortium name="WormBaseParasite"/>
        </authorList>
    </citation>
    <scope>IDENTIFICATION</scope>
</reference>
<dbReference type="eggNOG" id="KOG0725">
    <property type="taxonomic scope" value="Eukaryota"/>
</dbReference>
<dbReference type="Proteomes" id="UP000582659">
    <property type="component" value="Unassembled WGS sequence"/>
</dbReference>
<reference evidence="2" key="2">
    <citation type="submission" date="2020-08" db="EMBL/GenBank/DDBJ databases">
        <authorList>
            <person name="Kikuchi T."/>
        </authorList>
    </citation>
    <scope>NUCLEOTIDE SEQUENCE</scope>
    <source>
        <strain evidence="1">Ka4C1</strain>
    </source>
</reference>
<dbReference type="AlphaFoldDB" id="A0A1I7SLH1"/>
<dbReference type="SUPFAM" id="SSF51735">
    <property type="entry name" value="NAD(P)-binding Rossmann-fold domains"/>
    <property type="match status" value="1"/>
</dbReference>
<dbReference type="InterPro" id="IPR036291">
    <property type="entry name" value="NAD(P)-bd_dom_sf"/>
</dbReference>
<dbReference type="Proteomes" id="UP000095284">
    <property type="component" value="Unplaced"/>
</dbReference>
<evidence type="ECO:0000313" key="1">
    <source>
        <dbReference type="EMBL" id="CAD5234037.1"/>
    </source>
</evidence>
<dbReference type="PANTHER" id="PTHR43975">
    <property type="entry name" value="ZGC:101858"/>
    <property type="match status" value="1"/>
</dbReference>
<keyword evidence="4" id="KW-1185">Reference proteome</keyword>
<dbReference type="SMR" id="A0A1I7SLH1"/>
<protein>
    <submittedName>
        <fullName evidence="1">(pine wood nematode) hypothetical protein</fullName>
    </submittedName>
</protein>
<dbReference type="PRINTS" id="PR00080">
    <property type="entry name" value="SDRFAMILY"/>
</dbReference>
<sequence>MPRGPRFAGKTVIVTGSSSGMGKEMALNFASEGAAVVVHGQRDERLREVKEALKDLGIPDKKYLVVKGPIQEAETQDKLVNETLKKFGQIDVLINNAGVSHLTGSDPNSVESMDYVYNVNFRSVYTLTDKILPHLIKTKGNVVNISSVGSQRVSERVLPYTALKAALDHLTRGLALVNAQYDVRINTVSPGGIHTEFLTRHGMTQEAGRQAEEYYADRVIPLRRYGHPKELANMVLFLASDEASYITGANMIVDGGVLAGVPSKTWEPKIQQRAVK</sequence>
<dbReference type="Pfam" id="PF13561">
    <property type="entry name" value="adh_short_C2"/>
    <property type="match status" value="1"/>
</dbReference>
<dbReference type="EMBL" id="CAJFDI010000006">
    <property type="protein sequence ID" value="CAD5234037.1"/>
    <property type="molecule type" value="Genomic_DNA"/>
</dbReference>
<evidence type="ECO:0000313" key="5">
    <source>
        <dbReference type="WBParaSite" id="BXY_1390400.1"/>
    </source>
</evidence>
<organism evidence="3 5">
    <name type="scientific">Bursaphelenchus xylophilus</name>
    <name type="common">Pinewood nematode worm</name>
    <name type="synonym">Aphelenchoides xylophilus</name>
    <dbReference type="NCBI Taxonomy" id="6326"/>
    <lineage>
        <taxon>Eukaryota</taxon>
        <taxon>Metazoa</taxon>
        <taxon>Ecdysozoa</taxon>
        <taxon>Nematoda</taxon>
        <taxon>Chromadorea</taxon>
        <taxon>Rhabditida</taxon>
        <taxon>Tylenchina</taxon>
        <taxon>Tylenchomorpha</taxon>
        <taxon>Aphelenchoidea</taxon>
        <taxon>Aphelenchoididae</taxon>
        <taxon>Bursaphelenchus</taxon>
    </lineage>
</organism>
<dbReference type="PANTHER" id="PTHR43975:SF2">
    <property type="entry name" value="EG:BACR7A4.14 PROTEIN-RELATED"/>
    <property type="match status" value="1"/>
</dbReference>
<dbReference type="EMBL" id="CAJFCV020000006">
    <property type="protein sequence ID" value="CAG9129591.1"/>
    <property type="molecule type" value="Genomic_DNA"/>
</dbReference>
<dbReference type="InterPro" id="IPR002347">
    <property type="entry name" value="SDR_fam"/>
</dbReference>